<dbReference type="EMBL" id="JABSTR010000006">
    <property type="protein sequence ID" value="KAH9373766.1"/>
    <property type="molecule type" value="Genomic_DNA"/>
</dbReference>
<name>A0A9J6G5U5_HAELO</name>
<proteinExistence type="predicted"/>
<evidence type="ECO:0000313" key="2">
    <source>
        <dbReference type="EMBL" id="KAH9373766.1"/>
    </source>
</evidence>
<dbReference type="AlphaFoldDB" id="A0A9J6G5U5"/>
<dbReference type="Proteomes" id="UP000821853">
    <property type="component" value="Chromosome 4"/>
</dbReference>
<reference evidence="2 3" key="1">
    <citation type="journal article" date="2020" name="Cell">
        <title>Large-Scale Comparative Analyses of Tick Genomes Elucidate Their Genetic Diversity and Vector Capacities.</title>
        <authorList>
            <consortium name="Tick Genome and Microbiome Consortium (TIGMIC)"/>
            <person name="Jia N."/>
            <person name="Wang J."/>
            <person name="Shi W."/>
            <person name="Du L."/>
            <person name="Sun Y."/>
            <person name="Zhan W."/>
            <person name="Jiang J.F."/>
            <person name="Wang Q."/>
            <person name="Zhang B."/>
            <person name="Ji P."/>
            <person name="Bell-Sakyi L."/>
            <person name="Cui X.M."/>
            <person name="Yuan T.T."/>
            <person name="Jiang B.G."/>
            <person name="Yang W.F."/>
            <person name="Lam T.T."/>
            <person name="Chang Q.C."/>
            <person name="Ding S.J."/>
            <person name="Wang X.J."/>
            <person name="Zhu J.G."/>
            <person name="Ruan X.D."/>
            <person name="Zhao L."/>
            <person name="Wei J.T."/>
            <person name="Ye R.Z."/>
            <person name="Que T.C."/>
            <person name="Du C.H."/>
            <person name="Zhou Y.H."/>
            <person name="Cheng J.X."/>
            <person name="Dai P.F."/>
            <person name="Guo W.B."/>
            <person name="Han X.H."/>
            <person name="Huang E.J."/>
            <person name="Li L.F."/>
            <person name="Wei W."/>
            <person name="Gao Y.C."/>
            <person name="Liu J.Z."/>
            <person name="Shao H.Z."/>
            <person name="Wang X."/>
            <person name="Wang C.C."/>
            <person name="Yang T.C."/>
            <person name="Huo Q.B."/>
            <person name="Li W."/>
            <person name="Chen H.Y."/>
            <person name="Chen S.E."/>
            <person name="Zhou L.G."/>
            <person name="Ni X.B."/>
            <person name="Tian J.H."/>
            <person name="Sheng Y."/>
            <person name="Liu T."/>
            <person name="Pan Y.S."/>
            <person name="Xia L.Y."/>
            <person name="Li J."/>
            <person name="Zhao F."/>
            <person name="Cao W.C."/>
        </authorList>
    </citation>
    <scope>NUCLEOTIDE SEQUENCE [LARGE SCALE GENOMIC DNA]</scope>
    <source>
        <strain evidence="2">HaeL-2018</strain>
    </source>
</reference>
<keyword evidence="1" id="KW-0175">Coiled coil</keyword>
<dbReference type="SUPFAM" id="SSF52047">
    <property type="entry name" value="RNI-like"/>
    <property type="match status" value="2"/>
</dbReference>
<gene>
    <name evidence="2" type="ORF">HPB48_000532</name>
</gene>
<keyword evidence="3" id="KW-1185">Reference proteome</keyword>
<protein>
    <submittedName>
        <fullName evidence="2">Uncharacterized protein</fullName>
    </submittedName>
</protein>
<dbReference type="Gene3D" id="3.80.10.10">
    <property type="entry name" value="Ribonuclease Inhibitor"/>
    <property type="match status" value="2"/>
</dbReference>
<evidence type="ECO:0000256" key="1">
    <source>
        <dbReference type="SAM" id="Coils"/>
    </source>
</evidence>
<evidence type="ECO:0000313" key="3">
    <source>
        <dbReference type="Proteomes" id="UP000821853"/>
    </source>
</evidence>
<dbReference type="OrthoDB" id="6499869at2759"/>
<dbReference type="VEuPathDB" id="VectorBase:HLOH_049337"/>
<dbReference type="OMA" id="NATEHAK"/>
<feature type="coiled-coil region" evidence="1">
    <location>
        <begin position="446"/>
        <end position="473"/>
    </location>
</feature>
<accession>A0A9J6G5U5</accession>
<comment type="caution">
    <text evidence="2">The sequence shown here is derived from an EMBL/GenBank/DDBJ whole genome shotgun (WGS) entry which is preliminary data.</text>
</comment>
<sequence>MSVWCQPNWEADDLSSLLDSHETARTLPELHLTNCIFADTARLYECTSRCVALRSLHCIGCPFTASQLLTLLLESLPQLSRLEFSLWAEGSGIQEDVDRLAEIRSRTHRATARNLSSLYVEVYGKENCELLDAFLQFCPNLVRLHVHHTMGGNFRRFVLRIDDLLNQQNSLEQFVFTSESLPPQHLQPEPYQPQLSFAKCASMAGNVFHCRSSLAWNCVQQQDLAEWTLVPDTPRQLVVFAALNNVAAAEQLRAFSNFHQRLPVQALCLVQPPLEPYMNYPPVGVEFYGPLSDLFSAFRRLTELNVNSFHFSVGFDMTQLLSAATFTQLRGLSASPCGLRHARALRRLAISCPFLDDLDIRVNESYIPFMCYVCERSLHFSVDDIAELHNKTNPLGRLTIVNVPNLTSLDFLGNCHVAELRFSTSPWLARSRYEGLGALLAGNRELRCLTLENKTLELSMDTFREELERVQTLRYLCLLSEWPMYEDIAQDLFESLILRLPHLEVLHVHYLDHHYVKKRVTWVLGAEQRSELQGGAVRPLETRGRFLRQQPCVICSMATFIGLTRPHNRGWRTSL</sequence>
<organism evidence="2 3">
    <name type="scientific">Haemaphysalis longicornis</name>
    <name type="common">Bush tick</name>
    <dbReference type="NCBI Taxonomy" id="44386"/>
    <lineage>
        <taxon>Eukaryota</taxon>
        <taxon>Metazoa</taxon>
        <taxon>Ecdysozoa</taxon>
        <taxon>Arthropoda</taxon>
        <taxon>Chelicerata</taxon>
        <taxon>Arachnida</taxon>
        <taxon>Acari</taxon>
        <taxon>Parasitiformes</taxon>
        <taxon>Ixodida</taxon>
        <taxon>Ixodoidea</taxon>
        <taxon>Ixodidae</taxon>
        <taxon>Haemaphysalinae</taxon>
        <taxon>Haemaphysalis</taxon>
    </lineage>
</organism>
<dbReference type="InterPro" id="IPR032675">
    <property type="entry name" value="LRR_dom_sf"/>
</dbReference>